<dbReference type="Pfam" id="PF20226">
    <property type="entry name" value="DUF6585"/>
    <property type="match status" value="1"/>
</dbReference>
<organism evidence="2 3">
    <name type="scientific">Bacillus cereus</name>
    <dbReference type="NCBI Taxonomy" id="1396"/>
    <lineage>
        <taxon>Bacteria</taxon>
        <taxon>Bacillati</taxon>
        <taxon>Bacillota</taxon>
        <taxon>Bacilli</taxon>
        <taxon>Bacillales</taxon>
        <taxon>Bacillaceae</taxon>
        <taxon>Bacillus</taxon>
        <taxon>Bacillus cereus group</taxon>
    </lineage>
</organism>
<proteinExistence type="predicted"/>
<feature type="transmembrane region" description="Helical" evidence="1">
    <location>
        <begin position="12"/>
        <end position="31"/>
    </location>
</feature>
<dbReference type="EMBL" id="NVMX01000296">
    <property type="protein sequence ID" value="PDZ93990.1"/>
    <property type="molecule type" value="Genomic_DNA"/>
</dbReference>
<evidence type="ECO:0008006" key="4">
    <source>
        <dbReference type="Google" id="ProtNLM"/>
    </source>
</evidence>
<feature type="transmembrane region" description="Helical" evidence="1">
    <location>
        <begin position="162"/>
        <end position="183"/>
    </location>
</feature>
<protein>
    <recommendedName>
        <fullName evidence="4">PH domain-containing protein</fullName>
    </recommendedName>
</protein>
<dbReference type="AlphaFoldDB" id="A0A9X6SRT6"/>
<dbReference type="Proteomes" id="UP000219922">
    <property type="component" value="Unassembled WGS sequence"/>
</dbReference>
<reference evidence="2 3" key="1">
    <citation type="submission" date="2017-09" db="EMBL/GenBank/DDBJ databases">
        <title>Large-scale bioinformatics analysis of Bacillus genomes uncovers conserved roles of natural products in bacterial physiology.</title>
        <authorList>
            <consortium name="Agbiome Team Llc"/>
            <person name="Bleich R.M."/>
            <person name="Grubbs K.J."/>
            <person name="Santa Maria K.C."/>
            <person name="Allen S.E."/>
            <person name="Farag S."/>
            <person name="Shank E.A."/>
            <person name="Bowers A."/>
        </authorList>
    </citation>
    <scope>NUCLEOTIDE SEQUENCE [LARGE SCALE GENOMIC DNA]</scope>
    <source>
        <strain evidence="2 3">AFS092789</strain>
    </source>
</reference>
<evidence type="ECO:0000256" key="1">
    <source>
        <dbReference type="SAM" id="Phobius"/>
    </source>
</evidence>
<dbReference type="InterPro" id="IPR046492">
    <property type="entry name" value="DUF6585"/>
</dbReference>
<feature type="transmembrane region" description="Helical" evidence="1">
    <location>
        <begin position="37"/>
        <end position="54"/>
    </location>
</feature>
<dbReference type="RefSeq" id="WP_098007399.1">
    <property type="nucleotide sequence ID" value="NZ_NUJB01000041.1"/>
</dbReference>
<keyword evidence="1" id="KW-0472">Membrane</keyword>
<evidence type="ECO:0000313" key="2">
    <source>
        <dbReference type="EMBL" id="PDZ93990.1"/>
    </source>
</evidence>
<evidence type="ECO:0000313" key="3">
    <source>
        <dbReference type="Proteomes" id="UP000219922"/>
    </source>
</evidence>
<keyword evidence="1" id="KW-0812">Transmembrane</keyword>
<sequence>MKSNYEFKRNVLVPHIGFVLLFVIGFIFLLFDFSLETVIGILSLPSLVLIIYFFTLKYERLFLYDDFLVLRSILGLQIIYYEDIKRIQINRVSKGKNINRAKTTTIECLTPDGLSICSFHPSFLKNIKDKKVFFSSIQTITPLLYIERVFSKKKEFKSKNELLFSAALLTLIVSISSFGFLTIM</sequence>
<gene>
    <name evidence="2" type="ORF">CON36_36250</name>
</gene>
<comment type="caution">
    <text evidence="2">The sequence shown here is derived from an EMBL/GenBank/DDBJ whole genome shotgun (WGS) entry which is preliminary data.</text>
</comment>
<keyword evidence="1" id="KW-1133">Transmembrane helix</keyword>
<name>A0A9X6SRT6_BACCE</name>
<accession>A0A9X6SRT6</accession>